<protein>
    <recommendedName>
        <fullName evidence="2">Tail assembly chaperone</fullName>
    </recommendedName>
</protein>
<accession>A0A6J5LME4</accession>
<gene>
    <name evidence="1" type="ORF">UFOVP273_142</name>
</gene>
<organism evidence="1">
    <name type="scientific">uncultured Caudovirales phage</name>
    <dbReference type="NCBI Taxonomy" id="2100421"/>
    <lineage>
        <taxon>Viruses</taxon>
        <taxon>Duplodnaviria</taxon>
        <taxon>Heunggongvirae</taxon>
        <taxon>Uroviricota</taxon>
        <taxon>Caudoviricetes</taxon>
        <taxon>Peduoviridae</taxon>
        <taxon>Maltschvirus</taxon>
        <taxon>Maltschvirus maltsch</taxon>
    </lineage>
</organism>
<name>A0A6J5LME4_9CAUD</name>
<sequence length="145" mass="16157">MTNTVKSVASLKSLLVPSKEVEADFPGFPGFKVKLSFLARETLVNIRKKATKVSFKSRQGMVEELNDDAFLEMYVQHAIKGWSGLKIAYLELLAPIDISGQDLEAELEYSAENALFLMKNSKEFDSWVSEQVGDLGNFQTSSAKK</sequence>
<evidence type="ECO:0000313" key="1">
    <source>
        <dbReference type="EMBL" id="CAB4134523.1"/>
    </source>
</evidence>
<evidence type="ECO:0008006" key="2">
    <source>
        <dbReference type="Google" id="ProtNLM"/>
    </source>
</evidence>
<proteinExistence type="predicted"/>
<reference evidence="1" key="1">
    <citation type="submission" date="2020-04" db="EMBL/GenBank/DDBJ databases">
        <authorList>
            <person name="Chiriac C."/>
            <person name="Salcher M."/>
            <person name="Ghai R."/>
            <person name="Kavagutti S V."/>
        </authorList>
    </citation>
    <scope>NUCLEOTIDE SEQUENCE</scope>
</reference>
<dbReference type="EMBL" id="LR796284">
    <property type="protein sequence ID" value="CAB4134523.1"/>
    <property type="molecule type" value="Genomic_DNA"/>
</dbReference>